<dbReference type="Proteomes" id="UP000639274">
    <property type="component" value="Chromosome"/>
</dbReference>
<keyword evidence="1" id="KW-0732">Signal</keyword>
<reference evidence="2 3" key="1">
    <citation type="submission" date="2021-03" db="EMBL/GenBank/DDBJ databases">
        <title>Lysobacter sp. nov. isolated from soil of gangwondo yeongwol, south Korea.</title>
        <authorList>
            <person name="Kim K.R."/>
            <person name="Kim K.H."/>
            <person name="Jeon C.O."/>
        </authorList>
    </citation>
    <scope>NUCLEOTIDE SEQUENCE [LARGE SCALE GENOMIC DNA]</scope>
    <source>
        <strain evidence="2 3">R19</strain>
    </source>
</reference>
<dbReference type="AlphaFoldDB" id="A0A974Y022"/>
<sequence length="203" mass="21907">MFKHLIATALLLVAGAATAAEADSHYVNNTVGLQLTKPDGWHYLSAAQNLENLKRTDFGSAEFKQNLVKYTTAPLVVLAQHEEPYDGLNASFKVNLKPFGAMPRDGKAILQAILPSFRQQFANLEVVTPPTDATVAARPAGHLVINYTLRSAEGGEFPTTSEMWIVPAGDYFFMIGAGYTQGDAATRAQIQDALESIQLAAPN</sequence>
<organism evidence="2 3">
    <name type="scientific">Agrilutibacter solisilvae</name>
    <dbReference type="NCBI Taxonomy" id="2763317"/>
    <lineage>
        <taxon>Bacteria</taxon>
        <taxon>Pseudomonadati</taxon>
        <taxon>Pseudomonadota</taxon>
        <taxon>Gammaproteobacteria</taxon>
        <taxon>Lysobacterales</taxon>
        <taxon>Lysobacteraceae</taxon>
        <taxon>Agrilutibacter</taxon>
    </lineage>
</organism>
<feature type="chain" id="PRO_5037422896" description="DUF1795 domain-containing protein" evidence="1">
    <location>
        <begin position="20"/>
        <end position="203"/>
    </location>
</feature>
<protein>
    <recommendedName>
        <fullName evidence="4">DUF1795 domain-containing protein</fullName>
    </recommendedName>
</protein>
<name>A0A974Y022_9GAMM</name>
<dbReference type="EMBL" id="CP071518">
    <property type="protein sequence ID" value="QSX78941.1"/>
    <property type="molecule type" value="Genomic_DNA"/>
</dbReference>
<dbReference type="KEGG" id="lsf:I8J32_003170"/>
<evidence type="ECO:0000256" key="1">
    <source>
        <dbReference type="SAM" id="SignalP"/>
    </source>
</evidence>
<keyword evidence="3" id="KW-1185">Reference proteome</keyword>
<evidence type="ECO:0000313" key="3">
    <source>
        <dbReference type="Proteomes" id="UP000639274"/>
    </source>
</evidence>
<dbReference type="RefSeq" id="WP_200615230.1">
    <property type="nucleotide sequence ID" value="NZ_CP071518.1"/>
</dbReference>
<accession>A0A974Y022</accession>
<proteinExistence type="predicted"/>
<gene>
    <name evidence="2" type="ORF">I8J32_003170</name>
</gene>
<evidence type="ECO:0000313" key="2">
    <source>
        <dbReference type="EMBL" id="QSX78941.1"/>
    </source>
</evidence>
<feature type="signal peptide" evidence="1">
    <location>
        <begin position="1"/>
        <end position="19"/>
    </location>
</feature>
<evidence type="ECO:0008006" key="4">
    <source>
        <dbReference type="Google" id="ProtNLM"/>
    </source>
</evidence>